<gene>
    <name evidence="2" type="ORF">REIFOR_01930</name>
</gene>
<dbReference type="Gene3D" id="3.40.50.300">
    <property type="entry name" value="P-loop containing nucleotide triphosphate hydrolases"/>
    <property type="match status" value="1"/>
</dbReference>
<dbReference type="GO" id="GO:0005524">
    <property type="term" value="F:ATP binding"/>
    <property type="evidence" value="ECO:0007669"/>
    <property type="project" value="InterPro"/>
</dbReference>
<dbReference type="AlphaFoldDB" id="A0A2K8KQR9"/>
<dbReference type="GO" id="GO:0016887">
    <property type="term" value="F:ATP hydrolysis activity"/>
    <property type="evidence" value="ECO:0007669"/>
    <property type="project" value="InterPro"/>
</dbReference>
<dbReference type="OrthoDB" id="9815944at2"/>
<feature type="domain" description="ATPase AAA-type core" evidence="1">
    <location>
        <begin position="23"/>
        <end position="312"/>
    </location>
</feature>
<evidence type="ECO:0000313" key="2">
    <source>
        <dbReference type="EMBL" id="ATX77067.1"/>
    </source>
</evidence>
<keyword evidence="3" id="KW-1185">Reference proteome</keyword>
<dbReference type="InterPro" id="IPR027417">
    <property type="entry name" value="P-loop_NTPase"/>
</dbReference>
<name>A0A2K8KQR9_9GAMM</name>
<dbReference type="Proteomes" id="UP000229757">
    <property type="component" value="Chromosome"/>
</dbReference>
<organism evidence="2 3">
    <name type="scientific">Reinekea forsetii</name>
    <dbReference type="NCBI Taxonomy" id="1336806"/>
    <lineage>
        <taxon>Bacteria</taxon>
        <taxon>Pseudomonadati</taxon>
        <taxon>Pseudomonadota</taxon>
        <taxon>Gammaproteobacteria</taxon>
        <taxon>Oceanospirillales</taxon>
        <taxon>Saccharospirillaceae</taxon>
        <taxon>Reinekea</taxon>
    </lineage>
</organism>
<reference evidence="2 3" key="1">
    <citation type="journal article" date="2017" name="Environ. Microbiol.">
        <title>Genomic and physiological analyses of 'Reinekea forsetii' reveal a versatile opportunistic lifestyle during spring algae blooms.</title>
        <authorList>
            <person name="Avci B."/>
            <person name="Hahnke R.L."/>
            <person name="Chafee M."/>
            <person name="Fischer T."/>
            <person name="Gruber-Vodicka H."/>
            <person name="Tegetmeyer H.E."/>
            <person name="Harder J."/>
            <person name="Fuchs B.M."/>
            <person name="Amann R.I."/>
            <person name="Teeling H."/>
        </authorList>
    </citation>
    <scope>NUCLEOTIDE SEQUENCE [LARGE SCALE GENOMIC DNA]</scope>
    <source>
        <strain evidence="2 3">Hel1_31_D35</strain>
    </source>
</reference>
<evidence type="ECO:0000313" key="3">
    <source>
        <dbReference type="Proteomes" id="UP000229757"/>
    </source>
</evidence>
<dbReference type="EMBL" id="CP011797">
    <property type="protein sequence ID" value="ATX77067.1"/>
    <property type="molecule type" value="Genomic_DNA"/>
</dbReference>
<dbReference type="SUPFAM" id="SSF52540">
    <property type="entry name" value="P-loop containing nucleoside triphosphate hydrolases"/>
    <property type="match status" value="1"/>
</dbReference>
<evidence type="ECO:0000259" key="1">
    <source>
        <dbReference type="Pfam" id="PF13304"/>
    </source>
</evidence>
<dbReference type="RefSeq" id="WP_100257350.1">
    <property type="nucleotide sequence ID" value="NZ_CP011797.1"/>
</dbReference>
<dbReference type="PANTHER" id="PTHR43581">
    <property type="entry name" value="ATP/GTP PHOSPHATASE"/>
    <property type="match status" value="1"/>
</dbReference>
<dbReference type="PANTHER" id="PTHR43581:SF2">
    <property type="entry name" value="EXCINUCLEASE ATPASE SUBUNIT"/>
    <property type="match status" value="1"/>
</dbReference>
<protein>
    <recommendedName>
        <fullName evidence="1">ATPase AAA-type core domain-containing protein</fullName>
    </recommendedName>
</protein>
<dbReference type="InterPro" id="IPR051396">
    <property type="entry name" value="Bact_Antivir_Def_Nuclease"/>
</dbReference>
<accession>A0A2K8KQR9</accession>
<dbReference type="Pfam" id="PF13304">
    <property type="entry name" value="AAA_21"/>
    <property type="match status" value="1"/>
</dbReference>
<proteinExistence type="predicted"/>
<dbReference type="InterPro" id="IPR003959">
    <property type="entry name" value="ATPase_AAA_core"/>
</dbReference>
<sequence length="576" mass="65348">MEIALAPNQLCTDRQTLTVDKVATLIGENGCGKSTILHSIFNSRITGSEEENGRLICFTSGQNENFSGIFSNRINRLRKTNDISDIDFGCLYFTKRDVRSLVFLATTFVPQGLVRSFLGKKEYIKIEDDLDKISTFSIPLEIPINYLKTIKSDEEKEALNFDHPSIRKRPFNQRLESFIDSASELDTFETILEKGKGIKSQNISFTSKAFFNCFDGSKLDATKFLVEGAYNGYFLDADGSQLRFNEGLEFEELSDGEYQMLFLYSLIDLFDSENTLFLLDEADSHLHYTNVKKLWRTLKGAKGQTITTSHLLESISATGINNIHLISKGRITDEDKFSALTKRLDQLGYVQKAQFKVCSLIENIVLIDDPDDWVIFKMLAERKLERPLPRLNDIQAIKKESNYEQHTCGFGKSKIAWADAFSIRSSEWDIQTKNIFLICDRDNLPVTSIDVANGVSVNGENAQPSSWSGQANPKVHLLSWRHREIENYLLSHTALIVHNQLPQINDQLGVEYQLDANVASDSEPVRRLDVKEVIKPIIKPVEGLCLESLQEYINLIPPSEISEDITNMYNFIIGKL</sequence>
<dbReference type="KEGG" id="rfo:REIFOR_01930"/>